<organism evidence="1 2">
    <name type="scientific">Saccharopolyspora gregorii</name>
    <dbReference type="NCBI Taxonomy" id="33914"/>
    <lineage>
        <taxon>Bacteria</taxon>
        <taxon>Bacillati</taxon>
        <taxon>Actinomycetota</taxon>
        <taxon>Actinomycetes</taxon>
        <taxon>Pseudonocardiales</taxon>
        <taxon>Pseudonocardiaceae</taxon>
        <taxon>Saccharopolyspora</taxon>
    </lineage>
</organism>
<evidence type="ECO:0000313" key="2">
    <source>
        <dbReference type="Proteomes" id="UP001500483"/>
    </source>
</evidence>
<keyword evidence="2" id="KW-1185">Reference proteome</keyword>
<protein>
    <submittedName>
        <fullName evidence="1">SAM-dependent methyltransferase</fullName>
    </submittedName>
</protein>
<dbReference type="InterPro" id="IPR006764">
    <property type="entry name" value="SAM_dep_MeTrfase_SAV2177_type"/>
</dbReference>
<dbReference type="PIRSF" id="PIRSF017393">
    <property type="entry name" value="MTase_SAV2177"/>
    <property type="match status" value="1"/>
</dbReference>
<reference evidence="2" key="1">
    <citation type="journal article" date="2019" name="Int. J. Syst. Evol. Microbiol.">
        <title>The Global Catalogue of Microorganisms (GCM) 10K type strain sequencing project: providing services to taxonomists for standard genome sequencing and annotation.</title>
        <authorList>
            <consortium name="The Broad Institute Genomics Platform"/>
            <consortium name="The Broad Institute Genome Sequencing Center for Infectious Disease"/>
            <person name="Wu L."/>
            <person name="Ma J."/>
        </authorList>
    </citation>
    <scope>NUCLEOTIDE SEQUENCE [LARGE SCALE GENOMIC DNA]</scope>
    <source>
        <strain evidence="2">JCM 9687</strain>
    </source>
</reference>
<dbReference type="GO" id="GO:0008168">
    <property type="term" value="F:methyltransferase activity"/>
    <property type="evidence" value="ECO:0007669"/>
    <property type="project" value="UniProtKB-KW"/>
</dbReference>
<evidence type="ECO:0000313" key="1">
    <source>
        <dbReference type="EMBL" id="GAA3355471.1"/>
    </source>
</evidence>
<dbReference type="Proteomes" id="UP001500483">
    <property type="component" value="Unassembled WGS sequence"/>
</dbReference>
<dbReference type="RefSeq" id="WP_344925240.1">
    <property type="nucleotide sequence ID" value="NZ_BAAAYK010000038.1"/>
</dbReference>
<dbReference type="GO" id="GO:0032259">
    <property type="term" value="P:methylation"/>
    <property type="evidence" value="ECO:0007669"/>
    <property type="project" value="UniProtKB-KW"/>
</dbReference>
<proteinExistence type="predicted"/>
<dbReference type="Gene3D" id="3.40.50.150">
    <property type="entry name" value="Vaccinia Virus protein VP39"/>
    <property type="match status" value="1"/>
</dbReference>
<comment type="caution">
    <text evidence="1">The sequence shown here is derived from an EMBL/GenBank/DDBJ whole genome shotgun (WGS) entry which is preliminary data.</text>
</comment>
<dbReference type="CDD" id="cd02440">
    <property type="entry name" value="AdoMet_MTases"/>
    <property type="match status" value="1"/>
</dbReference>
<dbReference type="EMBL" id="BAAAYK010000038">
    <property type="protein sequence ID" value="GAA3355471.1"/>
    <property type="molecule type" value="Genomic_DNA"/>
</dbReference>
<dbReference type="SUPFAM" id="SSF53335">
    <property type="entry name" value="S-adenosyl-L-methionine-dependent methyltransferases"/>
    <property type="match status" value="1"/>
</dbReference>
<keyword evidence="1" id="KW-0489">Methyltransferase</keyword>
<keyword evidence="1" id="KW-0808">Transferase</keyword>
<gene>
    <name evidence="1" type="ORF">GCM10020366_15710</name>
</gene>
<dbReference type="InterPro" id="IPR029063">
    <property type="entry name" value="SAM-dependent_MTases_sf"/>
</dbReference>
<name>A0ABP6RPW1_9PSEU</name>
<sequence>MRELPRGADISKASAARIYDYGLGGSHNFEVDRKVLDAIKEIFPATPQPALDNRAFLGRAVRYCLRAGIRQFLDLGSGMPTVGNVHEIAQQGDPEARVVYVDLDPVAVAASRALLAEDPRTTVLHADMREPETILSHPEALRLLDLAEPVAVLMVAMTHYLTDEDDPASALAAYRKAMRPGSFLVFSHLTADDHPEVHRTAETFNAGGSERLVLRSKEEITALLADFEFVEPGLVHPANWHPDGPLAPDHVPSEAACYAAVATPRR</sequence>
<dbReference type="Pfam" id="PF04672">
    <property type="entry name" value="Methyltransf_19"/>
    <property type="match status" value="1"/>
</dbReference>
<accession>A0ABP6RPW1</accession>